<organism evidence="3 4">
    <name type="scientific">Lutzomyia longipalpis</name>
    <name type="common">Sand fly</name>
    <dbReference type="NCBI Taxonomy" id="7200"/>
    <lineage>
        <taxon>Eukaryota</taxon>
        <taxon>Metazoa</taxon>
        <taxon>Ecdysozoa</taxon>
        <taxon>Arthropoda</taxon>
        <taxon>Hexapoda</taxon>
        <taxon>Insecta</taxon>
        <taxon>Pterygota</taxon>
        <taxon>Neoptera</taxon>
        <taxon>Endopterygota</taxon>
        <taxon>Diptera</taxon>
        <taxon>Nematocera</taxon>
        <taxon>Psychodoidea</taxon>
        <taxon>Psychodidae</taxon>
        <taxon>Lutzomyia</taxon>
        <taxon>Lutzomyia</taxon>
    </lineage>
</organism>
<dbReference type="EnsemblMetazoa" id="LLOJ007150-RA">
    <property type="protein sequence ID" value="LLOJ007150-PA"/>
    <property type="gene ID" value="LLOJ007150"/>
</dbReference>
<sequence length="104" mass="11210">MDVVYALKRQGRTLYGFGAFLAAAVGFFLGDAGAFFVFFSPVAAFFGARGFFFSTAFVFSPFADVANLKEPDAPLPFVCTRAPLVTADFKYLRMNGASFSASTL</sequence>
<dbReference type="Gene3D" id="1.10.20.10">
    <property type="entry name" value="Histone, subunit A"/>
    <property type="match status" value="1"/>
</dbReference>
<dbReference type="InterPro" id="IPR009072">
    <property type="entry name" value="Histone-fold"/>
</dbReference>
<feature type="transmembrane region" description="Helical" evidence="1">
    <location>
        <begin position="35"/>
        <end position="59"/>
    </location>
</feature>
<proteinExistence type="predicted"/>
<keyword evidence="4" id="KW-1185">Reference proteome</keyword>
<evidence type="ECO:0000256" key="1">
    <source>
        <dbReference type="SAM" id="Phobius"/>
    </source>
</evidence>
<reference evidence="3" key="3">
    <citation type="submission" date="2020-05" db="UniProtKB">
        <authorList>
            <consortium name="EnsemblMetazoa"/>
        </authorList>
    </citation>
    <scope>IDENTIFICATION</scope>
    <source>
        <strain evidence="3">Jacobina</strain>
    </source>
</reference>
<dbReference type="EMBL" id="AJWK01023702">
    <property type="status" value="NOT_ANNOTATED_CDS"/>
    <property type="molecule type" value="Genomic_DNA"/>
</dbReference>
<evidence type="ECO:0000313" key="4">
    <source>
        <dbReference type="Proteomes" id="UP000092461"/>
    </source>
</evidence>
<dbReference type="Proteomes" id="UP000092461">
    <property type="component" value="Unassembled WGS sequence"/>
</dbReference>
<accession>A0A1B0CQK1</accession>
<reference evidence="4" key="1">
    <citation type="submission" date="2012-05" db="EMBL/GenBank/DDBJ databases">
        <title>Whole Genome Assembly of Lutzomyia longipalpis.</title>
        <authorList>
            <person name="Richards S."/>
            <person name="Qu C."/>
            <person name="Dillon R."/>
            <person name="Worley K."/>
            <person name="Scherer S."/>
            <person name="Batterton M."/>
            <person name="Taylor A."/>
            <person name="Hawes A."/>
            <person name="Hernandez B."/>
            <person name="Kovar C."/>
            <person name="Mandapat C."/>
            <person name="Pham C."/>
            <person name="Qu C."/>
            <person name="Jing C."/>
            <person name="Bess C."/>
            <person name="Bandaranaike D."/>
            <person name="Ngo D."/>
            <person name="Ongeri F."/>
            <person name="Arias F."/>
            <person name="Lara F."/>
            <person name="Weissenberger G."/>
            <person name="Kamau G."/>
            <person name="Han H."/>
            <person name="Shen H."/>
            <person name="Dinh H."/>
            <person name="Khalil I."/>
            <person name="Jones J."/>
            <person name="Shafer J."/>
            <person name="Jayaseelan J."/>
            <person name="Quiroz J."/>
            <person name="Blankenburg K."/>
            <person name="Nguyen L."/>
            <person name="Jackson L."/>
            <person name="Francisco L."/>
            <person name="Tang L.-Y."/>
            <person name="Pu L.-L."/>
            <person name="Perales L."/>
            <person name="Lorensuhewa L."/>
            <person name="Munidasa M."/>
            <person name="Coyle M."/>
            <person name="Taylor M."/>
            <person name="Puazo M."/>
            <person name="Firestine M."/>
            <person name="Scheel M."/>
            <person name="Javaid M."/>
            <person name="Wang M."/>
            <person name="Li M."/>
            <person name="Tabassum N."/>
            <person name="Saada N."/>
            <person name="Osuji N."/>
            <person name="Aqrawi P."/>
            <person name="Fu Q."/>
            <person name="Thornton R."/>
            <person name="Raj R."/>
            <person name="Goodspeed R."/>
            <person name="Mata R."/>
            <person name="Najjar R."/>
            <person name="Gubbala S."/>
            <person name="Lee S."/>
            <person name="Denson S."/>
            <person name="Patil S."/>
            <person name="Macmil S."/>
            <person name="Qi S."/>
            <person name="Matskevitch T."/>
            <person name="Palculict T."/>
            <person name="Mathew T."/>
            <person name="Vee V."/>
            <person name="Velamala V."/>
            <person name="Korchina V."/>
            <person name="Cai W."/>
            <person name="Liu W."/>
            <person name="Dai W."/>
            <person name="Zou X."/>
            <person name="Zhu Y."/>
            <person name="Zhang Y."/>
            <person name="Wu Y.-Q."/>
            <person name="Xin Y."/>
            <person name="Nazarath L."/>
            <person name="Kovar C."/>
            <person name="Han Y."/>
            <person name="Muzny D."/>
            <person name="Gibbs R."/>
        </authorList>
    </citation>
    <scope>NUCLEOTIDE SEQUENCE [LARGE SCALE GENOMIC DNA]</scope>
    <source>
        <strain evidence="4">Jacobina</strain>
    </source>
</reference>
<dbReference type="EMBL" id="AJWK01023703">
    <property type="status" value="NOT_ANNOTATED_CDS"/>
    <property type="molecule type" value="Genomic_DNA"/>
</dbReference>
<evidence type="ECO:0000313" key="3">
    <source>
        <dbReference type="EnsemblMetazoa" id="LLOJ007150-PA"/>
    </source>
</evidence>
<keyword evidence="1" id="KW-1133">Transmembrane helix</keyword>
<feature type="transmembrane region" description="Helical" evidence="1">
    <location>
        <begin position="12"/>
        <end position="29"/>
    </location>
</feature>
<dbReference type="EMBL" id="GITU01011395">
    <property type="protein sequence ID" value="MBC1180098.1"/>
    <property type="molecule type" value="Transcribed_RNA"/>
</dbReference>
<keyword evidence="1" id="KW-0472">Membrane</keyword>
<reference evidence="2" key="2">
    <citation type="journal article" date="2020" name="BMC">
        <title>Leishmania infection induces a limited differential gene expression in the sand fly midgut.</title>
        <authorList>
            <person name="Coutinho-Abreu I.V."/>
            <person name="Serafim T.D."/>
            <person name="Meneses C."/>
            <person name="Kamhawi S."/>
            <person name="Oliveira F."/>
            <person name="Valenzuela J.G."/>
        </authorList>
    </citation>
    <scope>NUCLEOTIDE SEQUENCE</scope>
    <source>
        <strain evidence="2">Jacobina</strain>
        <tissue evidence="2">Midgut</tissue>
    </source>
</reference>
<evidence type="ECO:0000313" key="2">
    <source>
        <dbReference type="EMBL" id="MBC1180098.1"/>
    </source>
</evidence>
<protein>
    <submittedName>
        <fullName evidence="2 3">Uncharacterized protein</fullName>
    </submittedName>
</protein>
<dbReference type="AlphaFoldDB" id="A0A1B0CQK1"/>
<keyword evidence="1" id="KW-0812">Transmembrane</keyword>
<dbReference type="GO" id="GO:0046982">
    <property type="term" value="F:protein heterodimerization activity"/>
    <property type="evidence" value="ECO:0007669"/>
    <property type="project" value="InterPro"/>
</dbReference>
<dbReference type="VEuPathDB" id="VectorBase:LLOJ007150"/>
<name>A0A1B0CQK1_LUTLO</name>